<dbReference type="FunFam" id="1.10.287.110:FF:000029">
    <property type="entry name" value="DnaJ homolog subfamily C member 10"/>
    <property type="match status" value="1"/>
</dbReference>
<dbReference type="EMBL" id="JABXBU010000011">
    <property type="protein sequence ID" value="KAF8790812.1"/>
    <property type="molecule type" value="Genomic_DNA"/>
</dbReference>
<evidence type="ECO:0000259" key="21">
    <source>
        <dbReference type="PROSITE" id="PS50076"/>
    </source>
</evidence>
<evidence type="ECO:0000313" key="24">
    <source>
        <dbReference type="Proteomes" id="UP000807504"/>
    </source>
</evidence>
<dbReference type="PROSITE" id="PS00636">
    <property type="entry name" value="DNAJ_1"/>
    <property type="match status" value="1"/>
</dbReference>
<feature type="domain" description="Thioredoxin" evidence="22">
    <location>
        <begin position="1600"/>
        <end position="1725"/>
    </location>
</feature>
<feature type="compositionally biased region" description="Basic and acidic residues" evidence="19">
    <location>
        <begin position="327"/>
        <end position="339"/>
    </location>
</feature>
<dbReference type="PRINTS" id="PR00625">
    <property type="entry name" value="JDOMAIN"/>
</dbReference>
<feature type="region of interest" description="Disordered" evidence="19">
    <location>
        <begin position="1"/>
        <end position="73"/>
    </location>
</feature>
<evidence type="ECO:0000256" key="13">
    <source>
        <dbReference type="ARBA" id="ARBA00023055"/>
    </source>
</evidence>
<dbReference type="InterPro" id="IPR001849">
    <property type="entry name" value="PH_domain"/>
</dbReference>
<evidence type="ECO:0000256" key="9">
    <source>
        <dbReference type="ARBA" id="ARBA00022490"/>
    </source>
</evidence>
<feature type="domain" description="Thioredoxin" evidence="22">
    <location>
        <begin position="1353"/>
        <end position="1497"/>
    </location>
</feature>
<dbReference type="GO" id="GO:0005789">
    <property type="term" value="C:endoplasmic reticulum membrane"/>
    <property type="evidence" value="ECO:0007669"/>
    <property type="project" value="UniProtKB-SubCell"/>
</dbReference>
<comment type="similarity">
    <text evidence="4">Belongs to the OSBP family.</text>
</comment>
<dbReference type="PANTHER" id="PTHR44340">
    <property type="entry name" value="DNAJ HOMOLOG SUBFAMILY C MEMBER 10"/>
    <property type="match status" value="1"/>
</dbReference>
<sequence>MATSLRHIATEPGNLNQKMNTSASEKGLNELQICDRRKSPSRTSDSEISVGTNSLSHSSHQSEPVSHGKPSFQLPLNSTDTQNCDQIVVNGEEKNATIVQKHYRGSEWEILEGLKDGKICETKPEKFEGYLLKRRKWPLKGWHKRYFLLEKGILTYTKTSNEMARGKILGSVDVGLSVISTKSQRRRIDIDAEEQIYHLKVKNQTQYLQWVNELRHHRLYRQHEISFGTREAPKITTPVEEVPVGVPFPMSYTPPVSSIHDGSAWQSSRHSLIRSPISQQSRVAAWILDSSAIDQGNKDLSSLQDKLYQLETILQQLELNTNTNIDGHLELPEKEPAVKKERKRFHLKKKSKSQKQSNSSNQSASNKGNKSNKQNVAIIVSKDASSGSFNSTENIPELSDSLSQEKGTGDSGLPISEMAHLSCSHPSLTSSEDIIRPHSLSDSVSLMMCSLPEPCFSSNQNSFSKYREEFVVLAKEVHSGLRSVVRSLQTERERLKQVLEAESVPSNSSSGALITSLRNSLNQTIQQNKDLKAKLQEIHNITDVSNIVPPVGTPAGDNDEPTLIHQPLQPSLSHESSSVLSASEFFDAAENFSNCSTSSEGSLSEEGGSFLSDISDEGTEYTPIPSVTEVPPTPSCTTGRRSKLPAPKPDTGDFSLCNLLFKNIGKDLCKVSMPVTLNEPLCVLQRLCEELEYSELLDKAAETTDKYERMVYIAAFAVSAYSSSYLRAGHKPFNPVLGETYECIREDKGFQFIAEQVSHHPPVSVCHAESKNFIFQQDMRIKTKFWGKSMEILPLGTIHVYLPKTNDHYQWNKVTTCVHNLFSGQRWADQYGEMTITEENGDATCKLTFVKASYWSNKRHEVQGAVMSRDGKVIHNLFGKWTETLYCGVGRSQKCIWRPGTMPEDYELYYGFTRFAIELNELDPELEKLLPPTDTRFRPDQRLLEEGNISGAEMSKQQIEQAQRDRRKQREELGIEYNPMWFTKVTTDDGKEQWVFNYKYWDVRINPGFNYYELLGISKDADNREIRRAFKKLALKLHPDKNMEEEKAHEQFIAINKAYEVLKDEETRKKYDLYGEEGLKEDFGNSWRGNYRSWNYYYESFGIYDDDPEIITLNKNDFGQTVLESSDLWFVNFYSPQCSHCHDLAPVWREIGREKYQGSRDFTSMMDYILQHLENNVIQLTSHDFSQIVSTEKSASQPWLIATCKNTKGCLDSDELKKLSVILEHLVNVAEVDKSTDEKICEFINCHAPVSFYFDLNPENPKKNNISLKEIEVSEIVKTVLAKLPEPEDYSEESFKEMITAMKNSTSSPRLLYFTDKTTSSESNIDLKRLKALLPEVVLGKFDCEKYPSTCSELYLQKFPTFLLFKPDGSYEFHYGRIIAYDVARFVRDALPSQVHTLTPVDFPRVIESGQSWFIDFFAPWCPPCMQFLPHWRKASQSSSHLVKFGTVDCSIHVSLCRKYNINSYPTAILYNMSKPHKFYGSHSKRHIEEFVEDILHPSVVSLSSSSFESLVMSKSLDEIWVIDFFAPWCGPCQQLSPQWRKLAKLLSHISSIHIGEVDCQAHNSFCSSMGINSYPTILLYPSGQTGISRFSSYNGWNRDALSIQAWIFNFLPSKVTTLTTHSYEEALADDSPWLIDYYAPWCSHCHSFAPEFEKVAQAFEGKVKTGKVNCEEFPRLCQLASVRAYPTVKFYGGRKSDQPQDPIGLEIHTLTFNAILSFLKDTLTTEFQSPRARDEL</sequence>
<dbReference type="InterPro" id="IPR011993">
    <property type="entry name" value="PH-like_dom_sf"/>
</dbReference>
<dbReference type="InterPro" id="IPR013766">
    <property type="entry name" value="Thioredoxin_domain"/>
</dbReference>
<feature type="domain" description="Thioredoxin" evidence="22">
    <location>
        <begin position="1499"/>
        <end position="1585"/>
    </location>
</feature>
<evidence type="ECO:0000256" key="5">
    <source>
        <dbReference type="ARBA" id="ARBA00020920"/>
    </source>
</evidence>
<dbReference type="GO" id="GO:0008289">
    <property type="term" value="F:lipid binding"/>
    <property type="evidence" value="ECO:0007669"/>
    <property type="project" value="UniProtKB-KW"/>
</dbReference>
<dbReference type="GO" id="GO:0005788">
    <property type="term" value="C:endoplasmic reticulum lumen"/>
    <property type="evidence" value="ECO:0007669"/>
    <property type="project" value="TreeGrafter"/>
</dbReference>
<reference evidence="23" key="2">
    <citation type="submission" date="2020-06" db="EMBL/GenBank/DDBJ databases">
        <authorList>
            <person name="Sheffer M."/>
        </authorList>
    </citation>
    <scope>NUCLEOTIDE SEQUENCE</scope>
</reference>
<feature type="region of interest" description="Disordered" evidence="19">
    <location>
        <begin position="386"/>
        <end position="417"/>
    </location>
</feature>
<dbReference type="GO" id="GO:0120015">
    <property type="term" value="F:sterol transfer activity"/>
    <property type="evidence" value="ECO:0007669"/>
    <property type="project" value="UniProtKB-ARBA"/>
</dbReference>
<keyword evidence="13" id="KW-0445">Lipid transport</keyword>
<dbReference type="Gene3D" id="1.10.287.110">
    <property type="entry name" value="DnaJ domain"/>
    <property type="match status" value="1"/>
</dbReference>
<reference evidence="23" key="1">
    <citation type="journal article" date="2020" name="bioRxiv">
        <title>Chromosome-level reference genome of the European wasp spider Argiope bruennichi: a resource for studies on range expansion and evolutionary adaptation.</title>
        <authorList>
            <person name="Sheffer M.M."/>
            <person name="Hoppe A."/>
            <person name="Krehenwinkel H."/>
            <person name="Uhl G."/>
            <person name="Kuss A.W."/>
            <person name="Jensen L."/>
            <person name="Jensen C."/>
            <person name="Gillespie R.G."/>
            <person name="Hoff K.J."/>
            <person name="Prost S."/>
        </authorList>
    </citation>
    <scope>NUCLEOTIDE SEQUENCE</scope>
</reference>
<dbReference type="CDD" id="cd02961">
    <property type="entry name" value="PDI_a_family"/>
    <property type="match status" value="1"/>
</dbReference>
<dbReference type="SUPFAM" id="SSF52833">
    <property type="entry name" value="Thioredoxin-like"/>
    <property type="match status" value="5"/>
</dbReference>
<feature type="compositionally biased region" description="Low complexity" evidence="19">
    <location>
        <begin position="596"/>
        <end position="612"/>
    </location>
</feature>
<dbReference type="GO" id="GO:0036498">
    <property type="term" value="P:IRE1-mediated unfolded protein response"/>
    <property type="evidence" value="ECO:0007669"/>
    <property type="project" value="TreeGrafter"/>
</dbReference>
<keyword evidence="7" id="KW-0813">Transport</keyword>
<dbReference type="GO" id="GO:0097038">
    <property type="term" value="C:perinuclear endoplasmic reticulum"/>
    <property type="evidence" value="ECO:0007669"/>
    <property type="project" value="UniProtKB-ARBA"/>
</dbReference>
<evidence type="ECO:0000259" key="22">
    <source>
        <dbReference type="PROSITE" id="PS51352"/>
    </source>
</evidence>
<name>A0A8T0FK35_ARGBR</name>
<dbReference type="FunFam" id="2.40.160.120:FF:000001">
    <property type="entry name" value="Oxysterol-binding protein"/>
    <property type="match status" value="1"/>
</dbReference>
<evidence type="ECO:0000256" key="17">
    <source>
        <dbReference type="ARBA" id="ARBA00035043"/>
    </source>
</evidence>
<evidence type="ECO:0000313" key="23">
    <source>
        <dbReference type="EMBL" id="KAF8790812.1"/>
    </source>
</evidence>
<evidence type="ECO:0000256" key="2">
    <source>
        <dbReference type="ARBA" id="ARBA00004236"/>
    </source>
</evidence>
<feature type="compositionally biased region" description="Low complexity" evidence="19">
    <location>
        <begin position="354"/>
        <end position="374"/>
    </location>
</feature>
<gene>
    <name evidence="23" type="ORF">HNY73_005774</name>
</gene>
<dbReference type="GO" id="GO:0051787">
    <property type="term" value="F:misfolded protein binding"/>
    <property type="evidence" value="ECO:0007669"/>
    <property type="project" value="TreeGrafter"/>
</dbReference>
<dbReference type="SUPFAM" id="SSF46565">
    <property type="entry name" value="Chaperone J-domain"/>
    <property type="match status" value="1"/>
</dbReference>
<feature type="region of interest" description="Disordered" evidence="19">
    <location>
        <begin position="596"/>
        <end position="647"/>
    </location>
</feature>
<keyword evidence="12" id="KW-0072">Autophagy</keyword>
<dbReference type="Proteomes" id="UP000807504">
    <property type="component" value="Unassembled WGS sequence"/>
</dbReference>
<evidence type="ECO:0000256" key="12">
    <source>
        <dbReference type="ARBA" id="ARBA00023006"/>
    </source>
</evidence>
<dbReference type="SMART" id="SM00233">
    <property type="entry name" value="PH"/>
    <property type="match status" value="1"/>
</dbReference>
<dbReference type="Gene3D" id="3.40.30.10">
    <property type="entry name" value="Glutaredoxin"/>
    <property type="match status" value="6"/>
</dbReference>
<dbReference type="PANTHER" id="PTHR44340:SF1">
    <property type="entry name" value="DNAJ HOMOLOG SUBFAMILY C MEMBER 10"/>
    <property type="match status" value="1"/>
</dbReference>
<evidence type="ECO:0000256" key="4">
    <source>
        <dbReference type="ARBA" id="ARBA00008842"/>
    </source>
</evidence>
<comment type="caution">
    <text evidence="23">The sequence shown here is derived from an EMBL/GenBank/DDBJ whole genome shotgun (WGS) entry which is preliminary data.</text>
</comment>
<dbReference type="InterPro" id="IPR036869">
    <property type="entry name" value="J_dom_sf"/>
</dbReference>
<evidence type="ECO:0000256" key="15">
    <source>
        <dbReference type="ARBA" id="ARBA00023136"/>
    </source>
</evidence>
<dbReference type="InterPro" id="IPR052460">
    <property type="entry name" value="ER_disulfide_reductase"/>
</dbReference>
<keyword evidence="10" id="KW-0597">Phosphoprotein</keyword>
<dbReference type="SUPFAM" id="SSF50729">
    <property type="entry name" value="PH domain-like"/>
    <property type="match status" value="1"/>
</dbReference>
<evidence type="ECO:0000256" key="7">
    <source>
        <dbReference type="ARBA" id="ARBA00022448"/>
    </source>
</evidence>
<evidence type="ECO:0000256" key="16">
    <source>
        <dbReference type="ARBA" id="ARBA00035002"/>
    </source>
</evidence>
<dbReference type="GO" id="GO:0005829">
    <property type="term" value="C:cytosol"/>
    <property type="evidence" value="ECO:0007669"/>
    <property type="project" value="UniProtKB-SubCell"/>
</dbReference>
<dbReference type="PROSITE" id="PS50003">
    <property type="entry name" value="PH_DOMAIN"/>
    <property type="match status" value="1"/>
</dbReference>
<comment type="subcellular location">
    <subcellularLocation>
        <location evidence="2">Cell membrane</location>
    </subcellularLocation>
    <subcellularLocation>
        <location evidence="3">Cytoplasm</location>
        <location evidence="3">Cytosol</location>
    </subcellularLocation>
    <subcellularLocation>
        <location evidence="1">Endoplasmic reticulum membrane</location>
        <topology evidence="1">Single-pass type IV membrane protein</topology>
    </subcellularLocation>
</comment>
<dbReference type="InterPro" id="IPR001623">
    <property type="entry name" value="DnaJ_domain"/>
</dbReference>
<feature type="compositionally biased region" description="Polar residues" evidence="19">
    <location>
        <begin position="41"/>
        <end position="64"/>
    </location>
</feature>
<protein>
    <recommendedName>
        <fullName evidence="5">DnaJ homolog subfamily C member 10</fullName>
    </recommendedName>
    <alternativeName>
        <fullName evidence="6">DnaJ homolog subfamily C member 16</fullName>
    </alternativeName>
    <alternativeName>
        <fullName evidence="17">Endoplasmic reticulum DNA J domain-containing protein 8</fullName>
    </alternativeName>
</protein>
<keyword evidence="8" id="KW-1003">Cell membrane</keyword>
<dbReference type="CDD" id="cd06257">
    <property type="entry name" value="DnaJ"/>
    <property type="match status" value="1"/>
</dbReference>
<evidence type="ECO:0000256" key="18">
    <source>
        <dbReference type="SAM" id="Coils"/>
    </source>
</evidence>
<dbReference type="GO" id="GO:0005634">
    <property type="term" value="C:nucleus"/>
    <property type="evidence" value="ECO:0007669"/>
    <property type="project" value="UniProtKB-ARBA"/>
</dbReference>
<dbReference type="InterPro" id="IPR000648">
    <property type="entry name" value="Oxysterol-bd"/>
</dbReference>
<dbReference type="InterPro" id="IPR036249">
    <property type="entry name" value="Thioredoxin-like_sf"/>
</dbReference>
<dbReference type="GO" id="GO:0006914">
    <property type="term" value="P:autophagy"/>
    <property type="evidence" value="ECO:0007669"/>
    <property type="project" value="UniProtKB-KW"/>
</dbReference>
<dbReference type="GO" id="GO:0016671">
    <property type="term" value="F:oxidoreductase activity, acting on a sulfur group of donors, disulfide as acceptor"/>
    <property type="evidence" value="ECO:0007669"/>
    <property type="project" value="TreeGrafter"/>
</dbReference>
<dbReference type="Pfam" id="PF15409">
    <property type="entry name" value="PH_8"/>
    <property type="match status" value="1"/>
</dbReference>
<dbReference type="FunFam" id="2.30.29.30:FF:000011">
    <property type="entry name" value="Oxysterol-binding protein"/>
    <property type="match status" value="1"/>
</dbReference>
<keyword evidence="14" id="KW-0446">Lipid-binding</keyword>
<evidence type="ECO:0000256" key="10">
    <source>
        <dbReference type="ARBA" id="ARBA00022553"/>
    </source>
</evidence>
<dbReference type="InterPro" id="IPR037239">
    <property type="entry name" value="OSBP_sf"/>
</dbReference>
<keyword evidence="9" id="KW-0963">Cytoplasm</keyword>
<dbReference type="GO" id="GO:0006699">
    <property type="term" value="P:bile acid biosynthetic process"/>
    <property type="evidence" value="ECO:0007669"/>
    <property type="project" value="UniProtKB-ARBA"/>
</dbReference>
<evidence type="ECO:0000256" key="1">
    <source>
        <dbReference type="ARBA" id="ARBA00004163"/>
    </source>
</evidence>
<feature type="region of interest" description="Disordered" evidence="19">
    <location>
        <begin position="327"/>
        <end position="374"/>
    </location>
</feature>
<dbReference type="GO" id="GO:0005886">
    <property type="term" value="C:plasma membrane"/>
    <property type="evidence" value="ECO:0007669"/>
    <property type="project" value="UniProtKB-SubCell"/>
</dbReference>
<dbReference type="SUPFAM" id="SSF144000">
    <property type="entry name" value="Oxysterol-binding protein-like"/>
    <property type="match status" value="1"/>
</dbReference>
<dbReference type="Pfam" id="PF00226">
    <property type="entry name" value="DnaJ"/>
    <property type="match status" value="1"/>
</dbReference>
<dbReference type="CDD" id="cd13287">
    <property type="entry name" value="PH_ORP3_ORP6_ORP7"/>
    <property type="match status" value="1"/>
</dbReference>
<organism evidence="23 24">
    <name type="scientific">Argiope bruennichi</name>
    <name type="common">Wasp spider</name>
    <name type="synonym">Aranea bruennichi</name>
    <dbReference type="NCBI Taxonomy" id="94029"/>
    <lineage>
        <taxon>Eukaryota</taxon>
        <taxon>Metazoa</taxon>
        <taxon>Ecdysozoa</taxon>
        <taxon>Arthropoda</taxon>
        <taxon>Chelicerata</taxon>
        <taxon>Arachnida</taxon>
        <taxon>Araneae</taxon>
        <taxon>Araneomorphae</taxon>
        <taxon>Entelegynae</taxon>
        <taxon>Araneoidea</taxon>
        <taxon>Araneidae</taxon>
        <taxon>Argiope</taxon>
    </lineage>
</organism>
<feature type="region of interest" description="Disordered" evidence="19">
    <location>
        <begin position="546"/>
        <end position="571"/>
    </location>
</feature>
<keyword evidence="11" id="KW-0256">Endoplasmic reticulum</keyword>
<dbReference type="PROSITE" id="PS50076">
    <property type="entry name" value="DNAJ_2"/>
    <property type="match status" value="1"/>
</dbReference>
<dbReference type="PROSITE" id="PS00194">
    <property type="entry name" value="THIOREDOXIN_1"/>
    <property type="match status" value="2"/>
</dbReference>
<evidence type="ECO:0000256" key="14">
    <source>
        <dbReference type="ARBA" id="ARBA00023121"/>
    </source>
</evidence>
<dbReference type="InterPro" id="IPR018253">
    <property type="entry name" value="DnaJ_domain_CS"/>
</dbReference>
<dbReference type="SMART" id="SM00271">
    <property type="entry name" value="DnaJ"/>
    <property type="match status" value="1"/>
</dbReference>
<keyword evidence="24" id="KW-1185">Reference proteome</keyword>
<dbReference type="PROSITE" id="PS51352">
    <property type="entry name" value="THIOREDOXIN_2"/>
    <property type="match status" value="3"/>
</dbReference>
<evidence type="ECO:0000259" key="20">
    <source>
        <dbReference type="PROSITE" id="PS50003"/>
    </source>
</evidence>
<feature type="compositionally biased region" description="Basic residues" evidence="19">
    <location>
        <begin position="340"/>
        <end position="353"/>
    </location>
</feature>
<evidence type="ECO:0000256" key="3">
    <source>
        <dbReference type="ARBA" id="ARBA00004514"/>
    </source>
</evidence>
<keyword evidence="18" id="KW-0175">Coiled coil</keyword>
<accession>A0A8T0FK35</accession>
<dbReference type="InterPro" id="IPR017937">
    <property type="entry name" value="Thioredoxin_CS"/>
</dbReference>
<comment type="function">
    <text evidence="16">Plays an important role in regulating the size of autophagosomes during the formation process.</text>
</comment>
<feature type="compositionally biased region" description="Polar residues" evidence="19">
    <location>
        <begin position="386"/>
        <end position="406"/>
    </location>
</feature>
<feature type="coiled-coil region" evidence="18">
    <location>
        <begin position="514"/>
        <end position="541"/>
    </location>
</feature>
<evidence type="ECO:0000256" key="6">
    <source>
        <dbReference type="ARBA" id="ARBA00020921"/>
    </source>
</evidence>
<keyword evidence="15" id="KW-0472">Membrane</keyword>
<proteinExistence type="inferred from homology"/>
<feature type="domain" description="J" evidence="21">
    <location>
        <begin position="1010"/>
        <end position="1075"/>
    </location>
</feature>
<feature type="compositionally biased region" description="Polar residues" evidence="19">
    <location>
        <begin position="13"/>
        <end position="24"/>
    </location>
</feature>
<feature type="domain" description="PH" evidence="20">
    <location>
        <begin position="124"/>
        <end position="219"/>
    </location>
</feature>
<dbReference type="GO" id="GO:0015035">
    <property type="term" value="F:protein-disulfide reductase activity"/>
    <property type="evidence" value="ECO:0007669"/>
    <property type="project" value="TreeGrafter"/>
</dbReference>
<dbReference type="Pfam" id="PF01237">
    <property type="entry name" value="Oxysterol_BP"/>
    <property type="match status" value="1"/>
</dbReference>
<evidence type="ECO:0000256" key="8">
    <source>
        <dbReference type="ARBA" id="ARBA00022475"/>
    </source>
</evidence>
<evidence type="ECO:0000256" key="19">
    <source>
        <dbReference type="SAM" id="MobiDB-lite"/>
    </source>
</evidence>
<dbReference type="InterPro" id="IPR041680">
    <property type="entry name" value="PH_8"/>
</dbReference>
<dbReference type="Pfam" id="PF00085">
    <property type="entry name" value="Thioredoxin"/>
    <property type="match status" value="4"/>
</dbReference>
<dbReference type="Gene3D" id="2.40.160.120">
    <property type="match status" value="1"/>
</dbReference>
<dbReference type="Gene3D" id="2.30.29.30">
    <property type="entry name" value="Pleckstrin-homology domain (PH domain)/Phosphotyrosine-binding domain (PTB)"/>
    <property type="match status" value="1"/>
</dbReference>
<evidence type="ECO:0000256" key="11">
    <source>
        <dbReference type="ARBA" id="ARBA00022824"/>
    </source>
</evidence>